<dbReference type="eggNOG" id="ENOG502RJEI">
    <property type="taxonomic scope" value="Eukaryota"/>
</dbReference>
<gene>
    <name evidence="10" type="primary">11405959</name>
    <name evidence="8" type="ordered locus">MTR_5g072760</name>
    <name evidence="9" type="ORF">MtrunA17_Chr5g0431341</name>
</gene>
<dbReference type="GO" id="GO:0030154">
    <property type="term" value="P:cell differentiation"/>
    <property type="evidence" value="ECO:0007669"/>
    <property type="project" value="UniProtKB-KW"/>
</dbReference>
<comment type="similarity">
    <text evidence="1">Belongs to the FLX family.</text>
</comment>
<evidence type="ECO:0000313" key="10">
    <source>
        <dbReference type="EnsemblPlants" id="AES98780"/>
    </source>
</evidence>
<reference evidence="8 11" key="2">
    <citation type="journal article" date="2014" name="BMC Genomics">
        <title>An improved genome release (version Mt4.0) for the model legume Medicago truncatula.</title>
        <authorList>
            <person name="Tang H."/>
            <person name="Krishnakumar V."/>
            <person name="Bidwell S."/>
            <person name="Rosen B."/>
            <person name="Chan A."/>
            <person name="Zhou S."/>
            <person name="Gentzbittel L."/>
            <person name="Childs K.L."/>
            <person name="Yandell M."/>
            <person name="Gundlach H."/>
            <person name="Mayer K.F."/>
            <person name="Schwartz D.C."/>
            <person name="Town C.D."/>
        </authorList>
    </citation>
    <scope>GENOME REANNOTATION</scope>
    <source>
        <strain evidence="10 11">cv. Jemalong A17</strain>
    </source>
</reference>
<feature type="coiled-coil region" evidence="6">
    <location>
        <begin position="198"/>
        <end position="225"/>
    </location>
</feature>
<evidence type="ECO:0000256" key="4">
    <source>
        <dbReference type="ARBA" id="ARBA00023054"/>
    </source>
</evidence>
<keyword evidence="4 6" id="KW-0175">Coiled coil</keyword>
<evidence type="ECO:0000313" key="9">
    <source>
        <dbReference type="EMBL" id="RHN56612.1"/>
    </source>
</evidence>
<dbReference type="EMBL" id="PSQE01000005">
    <property type="protein sequence ID" value="RHN56612.1"/>
    <property type="molecule type" value="Genomic_DNA"/>
</dbReference>
<protein>
    <submittedName>
        <fullName evidence="8">Myosin-like protein</fullName>
    </submittedName>
</protein>
<accession>G7KEC9</accession>
<keyword evidence="2" id="KW-0217">Developmental protein</keyword>
<dbReference type="PaxDb" id="3880-AES98780"/>
<feature type="compositionally biased region" description="Basic residues" evidence="7">
    <location>
        <begin position="1"/>
        <end position="12"/>
    </location>
</feature>
<dbReference type="InterPro" id="IPR040353">
    <property type="entry name" value="FLX/FLX-like"/>
</dbReference>
<keyword evidence="11" id="KW-1185">Reference proteome</keyword>
<sequence>MAGRKHHHHHNLHSSLSRRDEPRLSHSSSSSTSTTALEDRITTRHREIQTLLHDNQRLATTHLALKQDLTATQQELRQLSAAAADVKAERDAEVRRIYEKSLKMDAEVRAVAAMKSDLDQVRADVRELAEVRKELVEHLQSVQSELALAREDLKPLPIIKVDIEALRHEIQRGRSAIEFEKKTHANNLEHNRVMDTNMIIMTREVEKLRAELANAEKRARAAMVAAAIPSPGYHANNPEMGFGGITYPQDSYSMHQIQGGVEVHPQYGYGATLHHPYDLQQSQVPR</sequence>
<dbReference type="PANTHER" id="PTHR33405">
    <property type="entry name" value="PROTEIN FLX-LIKE 2"/>
    <property type="match status" value="1"/>
</dbReference>
<feature type="coiled-coil region" evidence="6">
    <location>
        <begin position="62"/>
        <end position="152"/>
    </location>
</feature>
<dbReference type="OrthoDB" id="1928946at2759"/>
<dbReference type="GO" id="GO:0009908">
    <property type="term" value="P:flower development"/>
    <property type="evidence" value="ECO:0007669"/>
    <property type="project" value="UniProtKB-KW"/>
</dbReference>
<evidence type="ECO:0000256" key="5">
    <source>
        <dbReference type="ARBA" id="ARBA00023089"/>
    </source>
</evidence>
<evidence type="ECO:0000313" key="8">
    <source>
        <dbReference type="EMBL" id="AES98780.1"/>
    </source>
</evidence>
<feature type="region of interest" description="Disordered" evidence="7">
    <location>
        <begin position="1"/>
        <end position="40"/>
    </location>
</feature>
<dbReference type="Proteomes" id="UP000002051">
    <property type="component" value="Chromosome 5"/>
</dbReference>
<evidence type="ECO:0000256" key="2">
    <source>
        <dbReference type="ARBA" id="ARBA00022473"/>
    </source>
</evidence>
<feature type="compositionally biased region" description="Low complexity" evidence="7">
    <location>
        <begin position="25"/>
        <end position="35"/>
    </location>
</feature>
<evidence type="ECO:0000256" key="1">
    <source>
        <dbReference type="ARBA" id="ARBA00005405"/>
    </source>
</evidence>
<evidence type="ECO:0000313" key="11">
    <source>
        <dbReference type="Proteomes" id="UP000002051"/>
    </source>
</evidence>
<organism evidence="8 11">
    <name type="scientific">Medicago truncatula</name>
    <name type="common">Barrel medic</name>
    <name type="synonym">Medicago tribuloides</name>
    <dbReference type="NCBI Taxonomy" id="3880"/>
    <lineage>
        <taxon>Eukaryota</taxon>
        <taxon>Viridiplantae</taxon>
        <taxon>Streptophyta</taxon>
        <taxon>Embryophyta</taxon>
        <taxon>Tracheophyta</taxon>
        <taxon>Spermatophyta</taxon>
        <taxon>Magnoliopsida</taxon>
        <taxon>eudicotyledons</taxon>
        <taxon>Gunneridae</taxon>
        <taxon>Pentapetalae</taxon>
        <taxon>rosids</taxon>
        <taxon>fabids</taxon>
        <taxon>Fabales</taxon>
        <taxon>Fabaceae</taxon>
        <taxon>Papilionoideae</taxon>
        <taxon>50 kb inversion clade</taxon>
        <taxon>NPAAA clade</taxon>
        <taxon>Hologalegina</taxon>
        <taxon>IRL clade</taxon>
        <taxon>Trifolieae</taxon>
        <taxon>Medicago</taxon>
    </lineage>
</organism>
<name>G7KEC9_MEDTR</name>
<keyword evidence="3" id="KW-0221">Differentiation</keyword>
<dbReference type="OMA" id="GPYDMQH"/>
<reference evidence="10" key="3">
    <citation type="submission" date="2015-04" db="UniProtKB">
        <authorList>
            <consortium name="EnsemblPlants"/>
        </authorList>
    </citation>
    <scope>IDENTIFICATION</scope>
    <source>
        <strain evidence="10">cv. Jemalong A17</strain>
    </source>
</reference>
<evidence type="ECO:0000256" key="3">
    <source>
        <dbReference type="ARBA" id="ARBA00022782"/>
    </source>
</evidence>
<dbReference type="KEGG" id="mtr:11405959"/>
<dbReference type="HOGENOM" id="CLU_051930_4_1_1"/>
<dbReference type="AlphaFoldDB" id="G7KEC9"/>
<dbReference type="EMBL" id="CM001221">
    <property type="protein sequence ID" value="AES98780.1"/>
    <property type="molecule type" value="Genomic_DNA"/>
</dbReference>
<evidence type="ECO:0000256" key="6">
    <source>
        <dbReference type="SAM" id="Coils"/>
    </source>
</evidence>
<dbReference type="EnsemblPlants" id="AES98780">
    <property type="protein sequence ID" value="AES98780"/>
    <property type="gene ID" value="MTR_5g072760"/>
</dbReference>
<dbReference type="STRING" id="3880.G7KEC9"/>
<dbReference type="Gramene" id="rna32042">
    <property type="protein sequence ID" value="RHN56612.1"/>
    <property type="gene ID" value="gene32042"/>
</dbReference>
<dbReference type="PANTHER" id="PTHR33405:SF17">
    <property type="entry name" value="PROTEIN FLC EXPRESSOR"/>
    <property type="match status" value="1"/>
</dbReference>
<dbReference type="Proteomes" id="UP000265566">
    <property type="component" value="Chromosome 5"/>
</dbReference>
<evidence type="ECO:0000256" key="7">
    <source>
        <dbReference type="SAM" id="MobiDB-lite"/>
    </source>
</evidence>
<keyword evidence="5" id="KW-0287">Flowering</keyword>
<reference evidence="8 11" key="1">
    <citation type="journal article" date="2011" name="Nature">
        <title>The Medicago genome provides insight into the evolution of rhizobial symbioses.</title>
        <authorList>
            <person name="Young N.D."/>
            <person name="Debelle F."/>
            <person name="Oldroyd G.E."/>
            <person name="Geurts R."/>
            <person name="Cannon S.B."/>
            <person name="Udvardi M.K."/>
            <person name="Benedito V.A."/>
            <person name="Mayer K.F."/>
            <person name="Gouzy J."/>
            <person name="Schoof H."/>
            <person name="Van de Peer Y."/>
            <person name="Proost S."/>
            <person name="Cook D.R."/>
            <person name="Meyers B.C."/>
            <person name="Spannagl M."/>
            <person name="Cheung F."/>
            <person name="De Mita S."/>
            <person name="Krishnakumar V."/>
            <person name="Gundlach H."/>
            <person name="Zhou S."/>
            <person name="Mudge J."/>
            <person name="Bharti A.K."/>
            <person name="Murray J.D."/>
            <person name="Naoumkina M.A."/>
            <person name="Rosen B."/>
            <person name="Silverstein K.A."/>
            <person name="Tang H."/>
            <person name="Rombauts S."/>
            <person name="Zhao P.X."/>
            <person name="Zhou P."/>
            <person name="Barbe V."/>
            <person name="Bardou P."/>
            <person name="Bechner M."/>
            <person name="Bellec A."/>
            <person name="Berger A."/>
            <person name="Berges H."/>
            <person name="Bidwell S."/>
            <person name="Bisseling T."/>
            <person name="Choisne N."/>
            <person name="Couloux A."/>
            <person name="Denny R."/>
            <person name="Deshpande S."/>
            <person name="Dai X."/>
            <person name="Doyle J.J."/>
            <person name="Dudez A.M."/>
            <person name="Farmer A.D."/>
            <person name="Fouteau S."/>
            <person name="Franken C."/>
            <person name="Gibelin C."/>
            <person name="Gish J."/>
            <person name="Goldstein S."/>
            <person name="Gonzalez A.J."/>
            <person name="Green P.J."/>
            <person name="Hallab A."/>
            <person name="Hartog M."/>
            <person name="Hua A."/>
            <person name="Humphray S.J."/>
            <person name="Jeong D.H."/>
            <person name="Jing Y."/>
            <person name="Jocker A."/>
            <person name="Kenton S.M."/>
            <person name="Kim D.J."/>
            <person name="Klee K."/>
            <person name="Lai H."/>
            <person name="Lang C."/>
            <person name="Lin S."/>
            <person name="Macmil S.L."/>
            <person name="Magdelenat G."/>
            <person name="Matthews L."/>
            <person name="McCorrison J."/>
            <person name="Monaghan E.L."/>
            <person name="Mun J.H."/>
            <person name="Najar F.Z."/>
            <person name="Nicholson C."/>
            <person name="Noirot C."/>
            <person name="O'Bleness M."/>
            <person name="Paule C.R."/>
            <person name="Poulain J."/>
            <person name="Prion F."/>
            <person name="Qin B."/>
            <person name="Qu C."/>
            <person name="Retzel E.F."/>
            <person name="Riddle C."/>
            <person name="Sallet E."/>
            <person name="Samain S."/>
            <person name="Samson N."/>
            <person name="Sanders I."/>
            <person name="Saurat O."/>
            <person name="Scarpelli C."/>
            <person name="Schiex T."/>
            <person name="Segurens B."/>
            <person name="Severin A.J."/>
            <person name="Sherrier D.J."/>
            <person name="Shi R."/>
            <person name="Sims S."/>
            <person name="Singer S.R."/>
            <person name="Sinharoy S."/>
            <person name="Sterck L."/>
            <person name="Viollet A."/>
            <person name="Wang B.B."/>
            <person name="Wang K."/>
            <person name="Wang M."/>
            <person name="Wang X."/>
            <person name="Warfsmann J."/>
            <person name="Weissenbach J."/>
            <person name="White D.D."/>
            <person name="White J.D."/>
            <person name="Wiley G.B."/>
            <person name="Wincker P."/>
            <person name="Xing Y."/>
            <person name="Yang L."/>
            <person name="Yao Z."/>
            <person name="Ying F."/>
            <person name="Zhai J."/>
            <person name="Zhou L."/>
            <person name="Zuber A."/>
            <person name="Denarie J."/>
            <person name="Dixon R.A."/>
            <person name="May G.D."/>
            <person name="Schwartz D.C."/>
            <person name="Rogers J."/>
            <person name="Quetier F."/>
            <person name="Town C.D."/>
            <person name="Roe B.A."/>
        </authorList>
    </citation>
    <scope>NUCLEOTIDE SEQUENCE [LARGE SCALE GENOMIC DNA]</scope>
    <source>
        <strain evidence="8">A17</strain>
        <strain evidence="10 11">cv. Jemalong A17</strain>
    </source>
</reference>
<reference evidence="9" key="4">
    <citation type="journal article" date="2018" name="Nat. Plants">
        <title>Whole-genome landscape of Medicago truncatula symbiotic genes.</title>
        <authorList>
            <person name="Pecrix Y."/>
            <person name="Gamas P."/>
            <person name="Carrere S."/>
        </authorList>
    </citation>
    <scope>NUCLEOTIDE SEQUENCE</scope>
    <source>
        <tissue evidence="9">Leaves</tissue>
    </source>
</reference>
<proteinExistence type="inferred from homology"/>